<name>A0A6C0EXI8_9ZZZZ</name>
<dbReference type="AlphaFoldDB" id="A0A6C0EXI8"/>
<evidence type="ECO:0000313" key="2">
    <source>
        <dbReference type="EMBL" id="QHT33009.1"/>
    </source>
</evidence>
<evidence type="ECO:0000256" key="1">
    <source>
        <dbReference type="SAM" id="MobiDB-lite"/>
    </source>
</evidence>
<protein>
    <submittedName>
        <fullName evidence="2">Uncharacterized protein</fullName>
    </submittedName>
</protein>
<sequence length="1182" mass="133453">MEEPGEPGEAAGAAVDRRCVRPYWECTLEDVFATLKLLKDGAGSKTLESLRYRLSVLGLPATKLMSRCLMLADMVHDTAKDDKGQSPKQMGKLFEFVIKQLQGENVFTECLHIVNMTAKTKSDRDALFMLFQEMNRQCRLSSDNEVIQCVLPRASIDESEDTFGASLRFLNAAKIETLFERCVSQYAGGDGGDDVLSAVSLTSDNAVIRITKKNIHGKMEVKEMPVTFTVATIFDAANRRYDKDWEIKLKLWLIASNKGSTAANPYPEFEIDLSYVGLATAQPGSKMVIKFNEKTLREESSTVTYTITIPGYEPYSITYRMSLQGPYFVESITDPGVNFNTGKGPNIEWFKSKISDKVSPRIKREAVMRVACKAAGDLLIILCLSRRCAVISNDRGVHLSCMVGGGLSVNRVDNCKGGVSTYRYVEPDCRKMIRGFMEFINEHRTLLPYGELTHEQRLTVCEQYAQNEIQEYYDKISGTESLDDYLIYLKRMRNGMQTRVGELLNEWEKYTTMDVSGDSDGDDDDDDDDDDDGDGDSDDDDDGKMDYTADSNLPLPLPRNTKPPIKFKNPVRGKTPVRKKKPLKVRMKQSPRHKTPVDRFVSFDSFGKKLVVKKYVGKKGGFFPQQGGQLLLNKISPDHLMSLLNFVAVKVNCYIVILSSIRERIDKALVEIPRKDDMNPVVKFITLLQSFIVRLFDFLTSVMKREGDLDFRDDIRLQNRLSALLKWLLGQTGAESVDDDFDTVMKKVDEILTQCEIILPVYKITQESGFVIKCDFDLLTTLANIVKYFNGIVIYDADAETEEDANSEVTSLPLVLDGILEEFKVIYAPLIVAEGAVGAVGTVTQRTQIEIYNTLVELLKNHFENPTQFVSSNLPKLEKMIWEKNNPVNVSLSDEHKYIILNVYLIPALLSLITDTLLQQGYFSLDLEESIIKALCSDESEADIVWSLFQKEFRYNGSYIARIAVIRAFISKVEFTGNRVAYTGNIDELLLINSHIDDKLLLKMEFARVSLGEVIDDISKGRVVDATSKDAVIRETDSLIKSRKLGIVRHITSGPGILSYNGHIKQLPSATRVATGGRGVIGGHINKIKTKSKYGAKRRVMYKKFVSKYIIKADKRGNRGTQGGKRRSGANVTRRKILKRSRVSKNNVTRKNNKIHKIHKIRNKKNTNLHYNLHKRHKTLKR</sequence>
<feature type="region of interest" description="Disordered" evidence="1">
    <location>
        <begin position="513"/>
        <end position="591"/>
    </location>
</feature>
<feature type="compositionally biased region" description="Acidic residues" evidence="1">
    <location>
        <begin position="517"/>
        <end position="543"/>
    </location>
</feature>
<feature type="compositionally biased region" description="Basic residues" evidence="1">
    <location>
        <begin position="569"/>
        <end position="591"/>
    </location>
</feature>
<organism evidence="2">
    <name type="scientific">viral metagenome</name>
    <dbReference type="NCBI Taxonomy" id="1070528"/>
    <lineage>
        <taxon>unclassified sequences</taxon>
        <taxon>metagenomes</taxon>
        <taxon>organismal metagenomes</taxon>
    </lineage>
</organism>
<proteinExistence type="predicted"/>
<reference evidence="2" key="1">
    <citation type="journal article" date="2020" name="Nature">
        <title>Giant virus diversity and host interactions through global metagenomics.</title>
        <authorList>
            <person name="Schulz F."/>
            <person name="Roux S."/>
            <person name="Paez-Espino D."/>
            <person name="Jungbluth S."/>
            <person name="Walsh D.A."/>
            <person name="Denef V.J."/>
            <person name="McMahon K.D."/>
            <person name="Konstantinidis K.T."/>
            <person name="Eloe-Fadrosh E.A."/>
            <person name="Kyrpides N.C."/>
            <person name="Woyke T."/>
        </authorList>
    </citation>
    <scope>NUCLEOTIDE SEQUENCE</scope>
    <source>
        <strain evidence="2">GVMAG-M-3300009161-34</strain>
    </source>
</reference>
<dbReference type="EMBL" id="MN738956">
    <property type="protein sequence ID" value="QHT33009.1"/>
    <property type="molecule type" value="Genomic_DNA"/>
</dbReference>
<accession>A0A6C0EXI8</accession>